<protein>
    <submittedName>
        <fullName evidence="3">GUN4 domain-containing protein</fullName>
    </submittedName>
</protein>
<dbReference type="Gene3D" id="1.25.40.620">
    <property type="match status" value="1"/>
</dbReference>
<feature type="signal peptide" evidence="1">
    <location>
        <begin position="1"/>
        <end position="23"/>
    </location>
</feature>
<feature type="chain" id="PRO_5047446248" evidence="1">
    <location>
        <begin position="24"/>
        <end position="214"/>
    </location>
</feature>
<dbReference type="InterPro" id="IPR008629">
    <property type="entry name" value="GUN4-like"/>
</dbReference>
<feature type="domain" description="GUN4-like" evidence="2">
    <location>
        <begin position="47"/>
        <end position="173"/>
    </location>
</feature>
<proteinExistence type="predicted"/>
<name>A0ABR9VU05_9SYNC</name>
<dbReference type="CDD" id="cd16383">
    <property type="entry name" value="GUN4"/>
    <property type="match status" value="1"/>
</dbReference>
<keyword evidence="4" id="KW-1185">Reference proteome</keyword>
<gene>
    <name evidence="3" type="ORF">IQ217_11910</name>
</gene>
<dbReference type="PANTHER" id="PTHR34800:SF1">
    <property type="entry name" value="TETRAPYRROLE-BINDING PROTEIN, CHLOROPLASTIC"/>
    <property type="match status" value="1"/>
</dbReference>
<dbReference type="PANTHER" id="PTHR34800">
    <property type="entry name" value="TETRAPYRROLE-BINDING PROTEIN, CHLOROPLASTIC"/>
    <property type="match status" value="1"/>
</dbReference>
<keyword evidence="1" id="KW-0732">Signal</keyword>
<comment type="caution">
    <text evidence="3">The sequence shown here is derived from an EMBL/GenBank/DDBJ whole genome shotgun (WGS) entry which is preliminary data.</text>
</comment>
<organism evidence="3 4">
    <name type="scientific">Synechocystis salina LEGE 00031</name>
    <dbReference type="NCBI Taxonomy" id="1828736"/>
    <lineage>
        <taxon>Bacteria</taxon>
        <taxon>Bacillati</taxon>
        <taxon>Cyanobacteriota</taxon>
        <taxon>Cyanophyceae</taxon>
        <taxon>Synechococcales</taxon>
        <taxon>Merismopediaceae</taxon>
        <taxon>Synechocystis</taxon>
    </lineage>
</organism>
<reference evidence="3 4" key="1">
    <citation type="submission" date="2020-10" db="EMBL/GenBank/DDBJ databases">
        <authorList>
            <person name="Castelo-Branco R."/>
            <person name="Eusebio N."/>
            <person name="Adriana R."/>
            <person name="Vieira A."/>
            <person name="Brugerolle De Fraissinette N."/>
            <person name="Rezende De Castro R."/>
            <person name="Schneider M.P."/>
            <person name="Vasconcelos V."/>
            <person name="Leao P.N."/>
        </authorList>
    </citation>
    <scope>NUCLEOTIDE SEQUENCE [LARGE SCALE GENOMIC DNA]</scope>
    <source>
        <strain evidence="3 4">LEGE 00031</strain>
    </source>
</reference>
<accession>A0ABR9VU05</accession>
<evidence type="ECO:0000256" key="1">
    <source>
        <dbReference type="SAM" id="SignalP"/>
    </source>
</evidence>
<dbReference type="EMBL" id="JADEVV010000032">
    <property type="protein sequence ID" value="MBE9254531.1"/>
    <property type="molecule type" value="Genomic_DNA"/>
</dbReference>
<dbReference type="Proteomes" id="UP000658720">
    <property type="component" value="Unassembled WGS sequence"/>
</dbReference>
<dbReference type="RefSeq" id="WP_194020105.1">
    <property type="nucleotide sequence ID" value="NZ_JADEVV010000032.1"/>
</dbReference>
<dbReference type="Gene3D" id="1.10.10.1770">
    <property type="entry name" value="Gun4-like"/>
    <property type="match status" value="1"/>
</dbReference>
<dbReference type="InterPro" id="IPR037215">
    <property type="entry name" value="GUN4-like_sf"/>
</dbReference>
<dbReference type="SUPFAM" id="SSF140869">
    <property type="entry name" value="GUN4-like"/>
    <property type="match status" value="1"/>
</dbReference>
<sequence>MTTATHLLKLAATVLLGSLVTTAPLVRAQFMPPAPQNNTATPIPKVELNFQPLETALGAQQFNQANEITRRLLLSAANRTLQGWLTTDTIEQIPCQDLKTIDQLWLEHSKNRFGFTPQLEAFLATGNRPGRLMSPESYDQFGDRIGWRKDNQWVIFKKNLDFTINAPVGHLPSPRDEYQINGGRLEYTALMGRFQSCQSGQLPTAPVRFTPFGS</sequence>
<evidence type="ECO:0000313" key="3">
    <source>
        <dbReference type="EMBL" id="MBE9254531.1"/>
    </source>
</evidence>
<evidence type="ECO:0000259" key="2">
    <source>
        <dbReference type="Pfam" id="PF05419"/>
    </source>
</evidence>
<evidence type="ECO:0000313" key="4">
    <source>
        <dbReference type="Proteomes" id="UP000658720"/>
    </source>
</evidence>
<dbReference type="Pfam" id="PF05419">
    <property type="entry name" value="GUN4"/>
    <property type="match status" value="1"/>
</dbReference>